<dbReference type="Pfam" id="PF10374">
    <property type="entry name" value="EST1"/>
    <property type="match status" value="1"/>
</dbReference>
<dbReference type="InterPro" id="IPR018834">
    <property type="entry name" value="DNA/RNA-bd_Est1-type"/>
</dbReference>
<evidence type="ECO:0000313" key="9">
    <source>
        <dbReference type="Proteomes" id="UP000663865"/>
    </source>
</evidence>
<dbReference type="PANTHER" id="PTHR15696">
    <property type="entry name" value="SMG-7 SUPPRESSOR WITH MORPHOLOGICAL EFFECT ON GENITALIA PROTEIN 7"/>
    <property type="match status" value="1"/>
</dbReference>
<feature type="domain" description="DNA/RNA-binding" evidence="3">
    <location>
        <begin position="199"/>
        <end position="473"/>
    </location>
</feature>
<dbReference type="Proteomes" id="UP000663838">
    <property type="component" value="Unassembled WGS sequence"/>
</dbReference>
<gene>
    <name evidence="6" type="ORF">FME351_LOCUS26510</name>
    <name evidence="5" type="ORF">KIK155_LOCUS3926</name>
    <name evidence="8" type="ORF">TOA249_LOCUS17306</name>
    <name evidence="7" type="ORF">TSG867_LOCUS17205</name>
</gene>
<dbReference type="InterPro" id="IPR019458">
    <property type="entry name" value="Est1-like_N"/>
</dbReference>
<feature type="region of interest" description="Disordered" evidence="2">
    <location>
        <begin position="555"/>
        <end position="590"/>
    </location>
</feature>
<organism evidence="5 9">
    <name type="scientific">Rotaria socialis</name>
    <dbReference type="NCBI Taxonomy" id="392032"/>
    <lineage>
        <taxon>Eukaryota</taxon>
        <taxon>Metazoa</taxon>
        <taxon>Spiralia</taxon>
        <taxon>Gnathifera</taxon>
        <taxon>Rotifera</taxon>
        <taxon>Eurotatoria</taxon>
        <taxon>Bdelloidea</taxon>
        <taxon>Philodinida</taxon>
        <taxon>Philodinidae</taxon>
        <taxon>Rotaria</taxon>
    </lineage>
</organism>
<dbReference type="Pfam" id="PF10373">
    <property type="entry name" value="EST1_DNA_bind"/>
    <property type="match status" value="1"/>
</dbReference>
<dbReference type="SUPFAM" id="SSF48452">
    <property type="entry name" value="TPR-like"/>
    <property type="match status" value="1"/>
</dbReference>
<protein>
    <submittedName>
        <fullName evidence="5">Uncharacterized protein</fullName>
    </submittedName>
</protein>
<evidence type="ECO:0000256" key="1">
    <source>
        <dbReference type="ARBA" id="ARBA00023161"/>
    </source>
</evidence>
<feature type="domain" description="Telomerase activating protein Est1-like N-terminal" evidence="4">
    <location>
        <begin position="83"/>
        <end position="195"/>
    </location>
</feature>
<accession>A0A817WEH4</accession>
<sequence>MANPMNRRRCHPSNRRTKPVTTIADAENPVSASQEIFDQCEKLKQKILSSPNGKIEIWTYRQELLDQYEQLILCDLDYAIEKKIEHDLWTIIFKNEISYKQEQLKENSQNPMKRAEIQTSLQNFYEYASGYYMKLLQDVVHSYNFENSICKLTFPLLQKRNQYSTQNRSCKEASMLYFIQHILVHVGDLNRYSNHIDLAKTFYQYAIHTIPCLGQPYNQIAILHEMKNPSSLLTPGQNQLITAYYYIRSIAIKVTFPLAISNLEKLFQRLKDIPITRYEQQQNDFLTLFLQIIAMINLEANLDDIQSFINLFRTIIIKNFNQLNFIQMITIIMFTLHRTLDLLPRSSSSKKPELQFDITLQLFIMIIEQCLEAMQLPLSMMIIDEQHILPILYLSFAYLSNIQKFKTELFEHHVFKQKPSMWHSLAKLLRSFGVYASSLDVSKGKNETSGSLFFKYSDYPLVEERALECYTPLNDIIKSYSFKKYGEDDDETINEHVSEKDVRQLRKLRLVSIVRNLCQKNDDKTKKKIFDHLITYAKDEIVCFESSSPLIQQIPSSNFGVPGDRRITQKPTTDEQKPYNPSGANVKTPRGARNVALRQFLEPALAACESASTTRSLNQKNTSNETSSFPPPPPAPPPPLTEPFIGDSDAWPRLPSSCDSKDLFQQQSFDYESRPDSVWSNTDDSKDQYAFQSQTLATPAQQILAPGLMFSQPLSKHNPKQ</sequence>
<dbReference type="Proteomes" id="UP000663865">
    <property type="component" value="Unassembled WGS sequence"/>
</dbReference>
<dbReference type="AlphaFoldDB" id="A0A817WEH4"/>
<evidence type="ECO:0000259" key="3">
    <source>
        <dbReference type="Pfam" id="PF10373"/>
    </source>
</evidence>
<evidence type="ECO:0000313" key="7">
    <source>
        <dbReference type="EMBL" id="CAF4453745.1"/>
    </source>
</evidence>
<dbReference type="EMBL" id="CAJNYU010003575">
    <property type="protein sequence ID" value="CAF3683086.1"/>
    <property type="molecule type" value="Genomic_DNA"/>
</dbReference>
<evidence type="ECO:0000256" key="2">
    <source>
        <dbReference type="SAM" id="MobiDB-lite"/>
    </source>
</evidence>
<dbReference type="GO" id="GO:0070034">
    <property type="term" value="F:telomerase RNA binding"/>
    <property type="evidence" value="ECO:0007669"/>
    <property type="project" value="TreeGrafter"/>
</dbReference>
<evidence type="ECO:0000313" key="5">
    <source>
        <dbReference type="EMBL" id="CAF3354627.1"/>
    </source>
</evidence>
<comment type="caution">
    <text evidence="5">The sequence shown here is derived from an EMBL/GenBank/DDBJ whole genome shotgun (WGS) entry which is preliminary data.</text>
</comment>
<reference evidence="5" key="1">
    <citation type="submission" date="2021-02" db="EMBL/GenBank/DDBJ databases">
        <authorList>
            <person name="Nowell W R."/>
        </authorList>
    </citation>
    <scope>NUCLEOTIDE SEQUENCE</scope>
</reference>
<dbReference type="GO" id="GO:0000184">
    <property type="term" value="P:nuclear-transcribed mRNA catabolic process, nonsense-mediated decay"/>
    <property type="evidence" value="ECO:0007669"/>
    <property type="project" value="UniProtKB-KW"/>
</dbReference>
<dbReference type="GO" id="GO:0005697">
    <property type="term" value="C:telomerase holoenzyme complex"/>
    <property type="evidence" value="ECO:0007669"/>
    <property type="project" value="TreeGrafter"/>
</dbReference>
<feature type="region of interest" description="Disordered" evidence="2">
    <location>
        <begin position="611"/>
        <end position="652"/>
    </location>
</feature>
<dbReference type="EMBL" id="CAJOBS010001227">
    <property type="protein sequence ID" value="CAF4705252.1"/>
    <property type="molecule type" value="Genomic_DNA"/>
</dbReference>
<dbReference type="GO" id="GO:0042162">
    <property type="term" value="F:telomeric DNA binding"/>
    <property type="evidence" value="ECO:0007669"/>
    <property type="project" value="TreeGrafter"/>
</dbReference>
<dbReference type="Proteomes" id="UP000663869">
    <property type="component" value="Unassembled WGS sequence"/>
</dbReference>
<dbReference type="Gene3D" id="1.25.40.10">
    <property type="entry name" value="Tetratricopeptide repeat domain"/>
    <property type="match status" value="1"/>
</dbReference>
<dbReference type="PANTHER" id="PTHR15696:SF5">
    <property type="entry name" value="NONSENSE-MEDIATED MRNA DECAY FACTOR SMG7"/>
    <property type="match status" value="1"/>
</dbReference>
<dbReference type="InterPro" id="IPR045153">
    <property type="entry name" value="Est1/Ebs1-like"/>
</dbReference>
<dbReference type="InterPro" id="IPR011990">
    <property type="entry name" value="TPR-like_helical_dom_sf"/>
</dbReference>
<dbReference type="EMBL" id="CAJOBQ010001089">
    <property type="protein sequence ID" value="CAF4453745.1"/>
    <property type="molecule type" value="Genomic_DNA"/>
</dbReference>
<evidence type="ECO:0000313" key="6">
    <source>
        <dbReference type="EMBL" id="CAF3683086.1"/>
    </source>
</evidence>
<proteinExistence type="predicted"/>
<feature type="compositionally biased region" description="Polar residues" evidence="2">
    <location>
        <begin position="611"/>
        <end position="628"/>
    </location>
</feature>
<dbReference type="Proteomes" id="UP000663862">
    <property type="component" value="Unassembled WGS sequence"/>
</dbReference>
<keyword evidence="1" id="KW-0866">Nonsense-mediated mRNA decay</keyword>
<feature type="compositionally biased region" description="Basic and acidic residues" evidence="2">
    <location>
        <begin position="563"/>
        <end position="577"/>
    </location>
</feature>
<evidence type="ECO:0000313" key="8">
    <source>
        <dbReference type="EMBL" id="CAF4705252.1"/>
    </source>
</evidence>
<name>A0A817WEH4_9BILA</name>
<feature type="compositionally biased region" description="Pro residues" evidence="2">
    <location>
        <begin position="629"/>
        <end position="641"/>
    </location>
</feature>
<evidence type="ECO:0000259" key="4">
    <source>
        <dbReference type="Pfam" id="PF10374"/>
    </source>
</evidence>
<dbReference type="EMBL" id="CAJNYV010000278">
    <property type="protein sequence ID" value="CAF3354627.1"/>
    <property type="molecule type" value="Genomic_DNA"/>
</dbReference>